<evidence type="ECO:0000313" key="1">
    <source>
        <dbReference type="EMBL" id="MCM2679891.1"/>
    </source>
</evidence>
<dbReference type="Proteomes" id="UP001165393">
    <property type="component" value="Unassembled WGS sequence"/>
</dbReference>
<keyword evidence="2" id="KW-1185">Reference proteome</keyword>
<dbReference type="Pfam" id="PF16154">
    <property type="entry name" value="DUF4862"/>
    <property type="match status" value="1"/>
</dbReference>
<dbReference type="EMBL" id="JAMQGP010000003">
    <property type="protein sequence ID" value="MCM2679891.1"/>
    <property type="molecule type" value="Genomic_DNA"/>
</dbReference>
<accession>A0AA41W741</accession>
<proteinExistence type="predicted"/>
<gene>
    <name evidence="1" type="ORF">NAF29_09460</name>
</gene>
<evidence type="ECO:0000313" key="2">
    <source>
        <dbReference type="Proteomes" id="UP001165393"/>
    </source>
</evidence>
<comment type="caution">
    <text evidence="1">The sequence shown here is derived from an EMBL/GenBank/DDBJ whole genome shotgun (WGS) entry which is preliminary data.</text>
</comment>
<dbReference type="InterPro" id="IPR032344">
    <property type="entry name" value="DUF4862"/>
</dbReference>
<sequence>MSYFVGAYASSPNVSGWDASLETDYYNALKQLPNVRGLEHPFVGTLHPHDPDWFLANVDPTWDFVFTCVPGIMGAMGQNPNFGIASNNVEGRQQALEFMRKACAAIGQLTAHLGRQAVTAIEIQTSPNQGKCEASVASLEASLREMLSWEWHGAQIVIEHCDTYVDGQTPAKGFLTIEQEIEAIQNVNSAVGSNIGLVVNWGRSVIETRSVEGAVNHINTAKEAGMLTGLMFSGVSDQDTEYGAWQDTHMPAEKGQDSQVGAAGSLMTESEIARCLSAANAGELPIVGVKIGIRPHSTAMQERVDYNQAVLNMLAKHSS</sequence>
<name>A0AA41W741_9GAMM</name>
<protein>
    <submittedName>
        <fullName evidence="1">DUF4862 family protein</fullName>
    </submittedName>
</protein>
<organism evidence="1 2">
    <name type="scientific">Echinimonas agarilytica</name>
    <dbReference type="NCBI Taxonomy" id="1215918"/>
    <lineage>
        <taxon>Bacteria</taxon>
        <taxon>Pseudomonadati</taxon>
        <taxon>Pseudomonadota</taxon>
        <taxon>Gammaproteobacteria</taxon>
        <taxon>Alteromonadales</taxon>
        <taxon>Echinimonadaceae</taxon>
        <taxon>Echinimonas</taxon>
    </lineage>
</organism>
<dbReference type="RefSeq" id="WP_251261303.1">
    <property type="nucleotide sequence ID" value="NZ_JAMQGP010000003.1"/>
</dbReference>
<dbReference type="AlphaFoldDB" id="A0AA41W741"/>
<reference evidence="1 2" key="1">
    <citation type="journal article" date="2013" name="Antonie Van Leeuwenhoek">
        <title>Echinimonas agarilytica gen. nov., sp. nov., a new gammaproteobacterium isolated from the sea urchin Strongylocentrotus intermedius.</title>
        <authorList>
            <person name="Nedashkovskaya O.I."/>
            <person name="Stenkova A.M."/>
            <person name="Zhukova N.V."/>
            <person name="Van Trappen S."/>
            <person name="Lee J.S."/>
            <person name="Kim S.B."/>
        </authorList>
    </citation>
    <scope>NUCLEOTIDE SEQUENCE [LARGE SCALE GENOMIC DNA]</scope>
    <source>
        <strain evidence="1 2">KMM 6351</strain>
    </source>
</reference>